<dbReference type="EMBL" id="WOWS01000003">
    <property type="protein sequence ID" value="MUU78877.1"/>
    <property type="molecule type" value="Genomic_DNA"/>
</dbReference>
<keyword evidence="2" id="KW-1185">Reference proteome</keyword>
<dbReference type="Proteomes" id="UP000478208">
    <property type="component" value="Unassembled WGS sequence"/>
</dbReference>
<sequence length="318" mass="37205">MQIRFYVIILGLLLFSCEKESKVEKEIAQIEVNFDVERFDKAFAEAKPEDLGQLKGAYPFFFSTNSDTYWVEKMNDSLQKVLLHEVQLEFTDFKGIKEEFKSLFQHLKFYDKAFKIPRVITLTNDVDYRNKTFVNDSIVLVALDNYLGADHEFYQNIPMYIASNMEKNQIISDVTGKYASKYMFQTKRSTFLDEMIYFGKLLYFKDVIIPFKTDAEKIGYSDMQLKWAEVNESQIWSHFIEKEMLYSTDAKLASRFIADAPFSKFGLELDNDSPGRLGQYIGWQIVKAYAENTEASILNIMQTEPEEIFTKAKFKPKK</sequence>
<dbReference type="PROSITE" id="PS51257">
    <property type="entry name" value="PROKAR_LIPOPROTEIN"/>
    <property type="match status" value="1"/>
</dbReference>
<accession>A0A6L6UDE6</accession>
<proteinExistence type="predicted"/>
<dbReference type="RefSeq" id="WP_157363857.1">
    <property type="nucleotide sequence ID" value="NZ_WOWS01000003.1"/>
</dbReference>
<protein>
    <submittedName>
        <fullName evidence="1">Gliding motility lipoprotein GldB</fullName>
    </submittedName>
</protein>
<dbReference type="InterPro" id="IPR019853">
    <property type="entry name" value="GldB-like"/>
</dbReference>
<dbReference type="AlphaFoldDB" id="A0A6L6UDE6"/>
<reference evidence="1 2" key="1">
    <citation type="submission" date="2019-12" db="EMBL/GenBank/DDBJ databases">
        <authorList>
            <person name="Li J."/>
        </authorList>
    </citation>
    <scope>NUCLEOTIDE SEQUENCE [LARGE SCALE GENOMIC DNA]</scope>
    <source>
        <strain evidence="1 2">HL2-2</strain>
    </source>
</reference>
<organism evidence="1 2">
    <name type="scientific">Winogradskyella endarachnes</name>
    <dbReference type="NCBI Taxonomy" id="2681965"/>
    <lineage>
        <taxon>Bacteria</taxon>
        <taxon>Pseudomonadati</taxon>
        <taxon>Bacteroidota</taxon>
        <taxon>Flavobacteriia</taxon>
        <taxon>Flavobacteriales</taxon>
        <taxon>Flavobacteriaceae</taxon>
        <taxon>Winogradskyella</taxon>
    </lineage>
</organism>
<dbReference type="Pfam" id="PF25594">
    <property type="entry name" value="GldB_lipo"/>
    <property type="match status" value="1"/>
</dbReference>
<keyword evidence="1" id="KW-0449">Lipoprotein</keyword>
<dbReference type="NCBIfam" id="TIGR03514">
    <property type="entry name" value="GldB_lipo"/>
    <property type="match status" value="1"/>
</dbReference>
<gene>
    <name evidence="1" type="primary">gldB</name>
    <name evidence="1" type="ORF">GN138_10515</name>
</gene>
<evidence type="ECO:0000313" key="1">
    <source>
        <dbReference type="EMBL" id="MUU78877.1"/>
    </source>
</evidence>
<evidence type="ECO:0000313" key="2">
    <source>
        <dbReference type="Proteomes" id="UP000478208"/>
    </source>
</evidence>
<name>A0A6L6UDE6_9FLAO</name>
<comment type="caution">
    <text evidence="1">The sequence shown here is derived from an EMBL/GenBank/DDBJ whole genome shotgun (WGS) entry which is preliminary data.</text>
</comment>